<reference evidence="6 7" key="2">
    <citation type="submission" date="2018-08" db="EMBL/GenBank/DDBJ databases">
        <title>Recombination of ecologically and evolutionarily significant loci maintains genetic cohesion in the Pseudomonas syringae species complex.</title>
        <authorList>
            <person name="Dillon M."/>
            <person name="Thakur S."/>
            <person name="Almeida R.N.D."/>
            <person name="Weir B.S."/>
            <person name="Guttman D.S."/>
        </authorList>
    </citation>
    <scope>NUCLEOTIDE SEQUENCE [LARGE SCALE GENOMIC DNA]</scope>
    <source>
        <strain evidence="4 7">ICMP 4316</strain>
        <strain evidence="3 6">ICMP 8636</strain>
    </source>
</reference>
<feature type="compositionally biased region" description="Polar residues" evidence="1">
    <location>
        <begin position="133"/>
        <end position="144"/>
    </location>
</feature>
<protein>
    <submittedName>
        <fullName evidence="2">Uncharacterized protein</fullName>
    </submittedName>
</protein>
<name>A0A0P9V7M3_PSEA0</name>
<dbReference type="Proteomes" id="UP000272627">
    <property type="component" value="Unassembled WGS sequence"/>
</dbReference>
<evidence type="ECO:0000313" key="7">
    <source>
        <dbReference type="Proteomes" id="UP000275613"/>
    </source>
</evidence>
<dbReference type="EMBL" id="LJQI01000124">
    <property type="protein sequence ID" value="KPX34538.1"/>
    <property type="molecule type" value="Genomic_DNA"/>
</dbReference>
<dbReference type="Proteomes" id="UP000275613">
    <property type="component" value="Unassembled WGS sequence"/>
</dbReference>
<reference evidence="2 5" key="1">
    <citation type="submission" date="2015-09" db="EMBL/GenBank/DDBJ databases">
        <title>Genome announcement of multiple Pseudomonas syringae strains.</title>
        <authorList>
            <person name="Thakur S."/>
            <person name="Wang P.W."/>
            <person name="Gong Y."/>
            <person name="Weir B.S."/>
            <person name="Guttman D.S."/>
        </authorList>
    </citation>
    <scope>NUCLEOTIDE SEQUENCE [LARGE SCALE GENOMIC DNA]</scope>
    <source>
        <strain evidence="2 5">ICMP4455</strain>
    </source>
</reference>
<evidence type="ECO:0000313" key="6">
    <source>
        <dbReference type="Proteomes" id="UP000272627"/>
    </source>
</evidence>
<dbReference type="PATRIC" id="fig|129137.4.peg.4564"/>
<evidence type="ECO:0000313" key="3">
    <source>
        <dbReference type="EMBL" id="RML98559.1"/>
    </source>
</evidence>
<accession>A0A0P9V7M3</accession>
<dbReference type="Proteomes" id="UP000050490">
    <property type="component" value="Unassembled WGS sequence"/>
</dbReference>
<feature type="region of interest" description="Disordered" evidence="1">
    <location>
        <begin position="110"/>
        <end position="146"/>
    </location>
</feature>
<feature type="compositionally biased region" description="Polar residues" evidence="1">
    <location>
        <begin position="110"/>
        <end position="125"/>
    </location>
</feature>
<gene>
    <name evidence="2" type="ORF">ALO70_03104</name>
    <name evidence="4" type="ORF">ALQ39_03613</name>
    <name evidence="3" type="ORF">ALQ86_00381</name>
</gene>
<evidence type="ECO:0000313" key="5">
    <source>
        <dbReference type="Proteomes" id="UP000050490"/>
    </source>
</evidence>
<organism evidence="2 5">
    <name type="scientific">Pseudomonas amygdali pv. eriobotryae</name>
    <dbReference type="NCBI Taxonomy" id="129137"/>
    <lineage>
        <taxon>Bacteria</taxon>
        <taxon>Pseudomonadati</taxon>
        <taxon>Pseudomonadota</taxon>
        <taxon>Gammaproteobacteria</taxon>
        <taxon>Pseudomonadales</taxon>
        <taxon>Pseudomonadaceae</taxon>
        <taxon>Pseudomonas</taxon>
        <taxon>Pseudomonas amygdali</taxon>
    </lineage>
</organism>
<dbReference type="AlphaFoldDB" id="A0A0P9V7M3"/>
<dbReference type="EMBL" id="RBPV01000258">
    <property type="protein sequence ID" value="RMO57465.1"/>
    <property type="molecule type" value="Genomic_DNA"/>
</dbReference>
<evidence type="ECO:0000313" key="2">
    <source>
        <dbReference type="EMBL" id="KPX34538.1"/>
    </source>
</evidence>
<dbReference type="EMBL" id="RBOA01000312">
    <property type="protein sequence ID" value="RML98559.1"/>
    <property type="molecule type" value="Genomic_DNA"/>
</dbReference>
<comment type="caution">
    <text evidence="2">The sequence shown here is derived from an EMBL/GenBank/DDBJ whole genome shotgun (WGS) entry which is preliminary data.</text>
</comment>
<evidence type="ECO:0000313" key="4">
    <source>
        <dbReference type="EMBL" id="RMO57465.1"/>
    </source>
</evidence>
<proteinExistence type="predicted"/>
<sequence>MIDMTDEKKGRSFLATLDLKDGTKLGFSKLNARGYEAEGVEELCANSLLTQSIKIRFEPNDEGYYVMFFKGFAAPDKVSLTPEDPIKTVAYLTDADPVYMQEEKVFKSASPSDVASNTDHASVSVSDDKTLLPENQTTASQPPEQESPIYLAVGASGWVHKTKESGSAYLAGISDCGGSKFSIDRTDAQDVYLKSWRSKNFMQTYKREDFPNGAWFAWMTDCDGTDAVLKLTIIERYNADGSVRT</sequence>
<evidence type="ECO:0000256" key="1">
    <source>
        <dbReference type="SAM" id="MobiDB-lite"/>
    </source>
</evidence>